<dbReference type="AlphaFoldDB" id="A0AAD8FZ89"/>
<dbReference type="Pfam" id="PF00515">
    <property type="entry name" value="TPR_1"/>
    <property type="match status" value="1"/>
</dbReference>
<dbReference type="InterPro" id="IPR011990">
    <property type="entry name" value="TPR-like_helical_dom_sf"/>
</dbReference>
<dbReference type="Proteomes" id="UP001230051">
    <property type="component" value="Unassembled WGS sequence"/>
</dbReference>
<evidence type="ECO:0000313" key="9">
    <source>
        <dbReference type="EMBL" id="KAK1161145.1"/>
    </source>
</evidence>
<evidence type="ECO:0000256" key="4">
    <source>
        <dbReference type="ARBA" id="ARBA00063969"/>
    </source>
</evidence>
<dbReference type="EMBL" id="JAGXEW010000019">
    <property type="protein sequence ID" value="KAK1161145.1"/>
    <property type="molecule type" value="Genomic_DNA"/>
</dbReference>
<dbReference type="PROSITE" id="PS50005">
    <property type="entry name" value="TPR"/>
    <property type="match status" value="2"/>
</dbReference>
<reference evidence="8" key="1">
    <citation type="submission" date="2022-02" db="EMBL/GenBank/DDBJ databases">
        <title>Atlantic sturgeon de novo genome assembly.</title>
        <authorList>
            <person name="Stock M."/>
            <person name="Klopp C."/>
            <person name="Guiguen Y."/>
            <person name="Cabau C."/>
            <person name="Parinello H."/>
            <person name="Santidrian Yebra-Pimentel E."/>
            <person name="Kuhl H."/>
            <person name="Dirks R.P."/>
            <person name="Guessner J."/>
            <person name="Wuertz S."/>
            <person name="Du K."/>
            <person name="Schartl M."/>
        </authorList>
    </citation>
    <scope>NUCLEOTIDE SEQUENCE</scope>
    <source>
        <strain evidence="8">STURGEONOMICS-FGT-2020</strain>
        <tissue evidence="8">Whole blood</tissue>
    </source>
</reference>
<evidence type="ECO:0000256" key="6">
    <source>
        <dbReference type="PROSITE-ProRule" id="PRU00339"/>
    </source>
</evidence>
<organism evidence="8 10">
    <name type="scientific">Acipenser oxyrinchus oxyrinchus</name>
    <dbReference type="NCBI Taxonomy" id="40147"/>
    <lineage>
        <taxon>Eukaryota</taxon>
        <taxon>Metazoa</taxon>
        <taxon>Chordata</taxon>
        <taxon>Craniata</taxon>
        <taxon>Vertebrata</taxon>
        <taxon>Euteleostomi</taxon>
        <taxon>Actinopterygii</taxon>
        <taxon>Chondrostei</taxon>
        <taxon>Acipenseriformes</taxon>
        <taxon>Acipenseridae</taxon>
        <taxon>Acipenser</taxon>
    </lineage>
</organism>
<comment type="subunit">
    <text evidence="4">Interacts with the GAP domain of NF1. Interacts (via TPR repeats) with HSP90AA1 and HSPA8.</text>
</comment>
<evidence type="ECO:0000256" key="7">
    <source>
        <dbReference type="SAM" id="MobiDB-lite"/>
    </source>
</evidence>
<evidence type="ECO:0000313" key="10">
    <source>
        <dbReference type="Proteomes" id="UP001230051"/>
    </source>
</evidence>
<keyword evidence="3 6" id="KW-0802">TPR repeat</keyword>
<dbReference type="InterPro" id="IPR019734">
    <property type="entry name" value="TPR_rpt"/>
</dbReference>
<feature type="compositionally biased region" description="Polar residues" evidence="7">
    <location>
        <begin position="47"/>
        <end position="56"/>
    </location>
</feature>
<dbReference type="SMART" id="SM00028">
    <property type="entry name" value="TPR"/>
    <property type="match status" value="3"/>
</dbReference>
<feature type="repeat" description="TPR" evidence="6">
    <location>
        <begin position="192"/>
        <end position="225"/>
    </location>
</feature>
<keyword evidence="2" id="KW-0677">Repeat</keyword>
<feature type="region of interest" description="Disordered" evidence="7">
    <location>
        <begin position="272"/>
        <end position="295"/>
    </location>
</feature>
<evidence type="ECO:0000313" key="8">
    <source>
        <dbReference type="EMBL" id="KAK1159316.1"/>
    </source>
</evidence>
<name>A0AAD8FZ89_ACIOX</name>
<keyword evidence="1" id="KW-0597">Phosphoprotein</keyword>
<proteinExistence type="predicted"/>
<dbReference type="PANTHER" id="PTHR46014">
    <property type="entry name" value="TETRATRICOPEPTIDE REPEAT PROTEIN 1"/>
    <property type="match status" value="1"/>
</dbReference>
<keyword evidence="10" id="KW-1185">Reference proteome</keyword>
<dbReference type="EMBL" id="JAGXEW010000022">
    <property type="protein sequence ID" value="KAK1159316.1"/>
    <property type="molecule type" value="Genomic_DNA"/>
</dbReference>
<evidence type="ECO:0000256" key="2">
    <source>
        <dbReference type="ARBA" id="ARBA00022737"/>
    </source>
</evidence>
<dbReference type="InterPro" id="IPR052769">
    <property type="entry name" value="TPR_domain_protein"/>
</dbReference>
<sequence>MEPEFKECTGDTVLLPETLDNVLKLSDHESETHSSPLVDTLLNNNVSACSDTTQDPGSEGKTEEDKFFDCEETLENVSQEEEDDFDLKEDQVSEFNEEYLKELEKDLTEEEKQSRKDESMQLKEGGNEQFKKGEYTEAEDSYAKALAICPLCYEKERSILYSNRAAARMKMDKKEEAISDCTKAIELNPNYIRAILRRAELHEKTEKLDEALDDYKTIVEKDPSVTQAQEACMRLPKQIEERNEKLKVEMMSKLKDLGNMFLRPLGLSTENFQVNQDPSSGSYSVNFVQNPNNNR</sequence>
<feature type="region of interest" description="Disordered" evidence="7">
    <location>
        <begin position="47"/>
        <end position="66"/>
    </location>
</feature>
<protein>
    <recommendedName>
        <fullName evidence="5">Tetratricopeptide repeat protein 1</fullName>
    </recommendedName>
</protein>
<evidence type="ECO:0000256" key="1">
    <source>
        <dbReference type="ARBA" id="ARBA00022553"/>
    </source>
</evidence>
<accession>A0AAD8FZ89</accession>
<dbReference type="SUPFAM" id="SSF48452">
    <property type="entry name" value="TPR-like"/>
    <property type="match status" value="1"/>
</dbReference>
<feature type="repeat" description="TPR" evidence="6">
    <location>
        <begin position="158"/>
        <end position="191"/>
    </location>
</feature>
<feature type="region of interest" description="Disordered" evidence="7">
    <location>
        <begin position="105"/>
        <end position="132"/>
    </location>
</feature>
<comment type="caution">
    <text evidence="8">The sequence shown here is derived from an EMBL/GenBank/DDBJ whole genome shotgun (WGS) entry which is preliminary data.</text>
</comment>
<evidence type="ECO:0000256" key="3">
    <source>
        <dbReference type="ARBA" id="ARBA00022803"/>
    </source>
</evidence>
<evidence type="ECO:0000256" key="5">
    <source>
        <dbReference type="ARBA" id="ARBA00067165"/>
    </source>
</evidence>
<gene>
    <name evidence="8" type="primary">TTC1</name>
    <name evidence="9" type="ORF">AOXY_G20061</name>
    <name evidence="8" type="ORF">AOXY_G21965</name>
</gene>
<dbReference type="Gene3D" id="1.25.40.10">
    <property type="entry name" value="Tetratricopeptide repeat domain"/>
    <property type="match status" value="1"/>
</dbReference>
<dbReference type="PANTHER" id="PTHR46014:SF1">
    <property type="entry name" value="TETRATRICOPEPTIDE REPEAT PROTEIN 1"/>
    <property type="match status" value="1"/>
</dbReference>
<dbReference type="FunFam" id="1.25.40.10:FF:000367">
    <property type="entry name" value="Tetratricopeptide repeat domain 1"/>
    <property type="match status" value="1"/>
</dbReference>